<dbReference type="PANTHER" id="PTHR47573:SF1">
    <property type="entry name" value="PROTEIN AF-9 HOMOLOG"/>
    <property type="match status" value="1"/>
</dbReference>
<comment type="subcellular location">
    <subcellularLocation>
        <location evidence="4">Nucleus</location>
    </subcellularLocation>
</comment>
<feature type="compositionally biased region" description="Low complexity" evidence="5">
    <location>
        <begin position="261"/>
        <end position="274"/>
    </location>
</feature>
<evidence type="ECO:0000256" key="4">
    <source>
        <dbReference type="PROSITE-ProRule" id="PRU00376"/>
    </source>
</evidence>
<dbReference type="InterPro" id="IPR038704">
    <property type="entry name" value="YEAST_sf"/>
</dbReference>
<evidence type="ECO:0000256" key="5">
    <source>
        <dbReference type="SAM" id="MobiDB-lite"/>
    </source>
</evidence>
<evidence type="ECO:0000256" key="2">
    <source>
        <dbReference type="ARBA" id="ARBA00023163"/>
    </source>
</evidence>
<dbReference type="Proteomes" id="UP000186922">
    <property type="component" value="Unassembled WGS sequence"/>
</dbReference>
<dbReference type="EMBL" id="BDGG01000001">
    <property type="protein sequence ID" value="GAU90316.1"/>
    <property type="molecule type" value="Genomic_DNA"/>
</dbReference>
<dbReference type="CDD" id="cd16909">
    <property type="entry name" value="YEATS_GAS41_like"/>
    <property type="match status" value="1"/>
</dbReference>
<evidence type="ECO:0000313" key="7">
    <source>
        <dbReference type="EMBL" id="GAU90316.1"/>
    </source>
</evidence>
<gene>
    <name evidence="7" type="primary">RvY_02749-1</name>
    <name evidence="7" type="synonym">RvY_02749.1</name>
    <name evidence="7" type="ORF">RvY_02749</name>
</gene>
<evidence type="ECO:0000256" key="1">
    <source>
        <dbReference type="ARBA" id="ARBA00023015"/>
    </source>
</evidence>
<dbReference type="Gene3D" id="2.60.40.1970">
    <property type="entry name" value="YEATS domain"/>
    <property type="match status" value="1"/>
</dbReference>
<organism evidence="7 8">
    <name type="scientific">Ramazzottius varieornatus</name>
    <name type="common">Water bear</name>
    <name type="synonym">Tardigrade</name>
    <dbReference type="NCBI Taxonomy" id="947166"/>
    <lineage>
        <taxon>Eukaryota</taxon>
        <taxon>Metazoa</taxon>
        <taxon>Ecdysozoa</taxon>
        <taxon>Tardigrada</taxon>
        <taxon>Eutardigrada</taxon>
        <taxon>Parachela</taxon>
        <taxon>Hypsibioidea</taxon>
        <taxon>Ramazzottiidae</taxon>
        <taxon>Ramazzottius</taxon>
    </lineage>
</organism>
<dbReference type="AlphaFoldDB" id="A0A1D1UKS8"/>
<dbReference type="OrthoDB" id="16041at2759"/>
<dbReference type="PANTHER" id="PTHR47573">
    <property type="entry name" value="PROTEIN AF-9 HOMOLOG"/>
    <property type="match status" value="1"/>
</dbReference>
<evidence type="ECO:0000256" key="3">
    <source>
        <dbReference type="ARBA" id="ARBA00023242"/>
    </source>
</evidence>
<keyword evidence="2" id="KW-0804">Transcription</keyword>
<dbReference type="GO" id="GO:0006355">
    <property type="term" value="P:regulation of DNA-templated transcription"/>
    <property type="evidence" value="ECO:0007669"/>
    <property type="project" value="InterPro"/>
</dbReference>
<protein>
    <recommendedName>
        <fullName evidence="6">YEATS domain-containing protein</fullName>
    </recommendedName>
</protein>
<feature type="compositionally biased region" description="Polar residues" evidence="5">
    <location>
        <begin position="244"/>
        <end position="258"/>
    </location>
</feature>
<evidence type="ECO:0000259" key="6">
    <source>
        <dbReference type="PROSITE" id="PS51037"/>
    </source>
</evidence>
<feature type="region of interest" description="Disordered" evidence="5">
    <location>
        <begin position="243"/>
        <end position="274"/>
    </location>
</feature>
<feature type="domain" description="YEATS" evidence="6">
    <location>
        <begin position="20"/>
        <end position="183"/>
    </location>
</feature>
<dbReference type="STRING" id="947166.A0A1D1UKS8"/>
<sequence length="274" mass="31220">MSGTLPRVQSDDWGFDSGGRQKNVQIVRPFLIGCRSKRLPESIPNPYPPLGAQSAAATNAPGSSHSHKWVIYLRPYTNEDLSVWIKKVQFKLHDTYPNCLRSLNSAPFEVEETGWGEFEVQVKVFFVDPNERQVTLWTWVRLFKKDTEHTLFVNKDDWLVAEYYDEFVFNEPSAMMVDLLRTNKRLAASYKPEVDYDKLREETIQKIRKGRERVTPEIQAILAQFEVYKTLHADILALYRGEPQPSTLPSVAASTTESEFGGASSQASQPSGND</sequence>
<dbReference type="PROSITE" id="PS51037">
    <property type="entry name" value="YEATS"/>
    <property type="match status" value="1"/>
</dbReference>
<keyword evidence="3 4" id="KW-0539">Nucleus</keyword>
<dbReference type="GO" id="GO:0005634">
    <property type="term" value="C:nucleus"/>
    <property type="evidence" value="ECO:0007669"/>
    <property type="project" value="UniProtKB-SubCell"/>
</dbReference>
<dbReference type="InterPro" id="IPR055129">
    <property type="entry name" value="YEATS_dom"/>
</dbReference>
<keyword evidence="1" id="KW-0805">Transcription regulation</keyword>
<keyword evidence="8" id="KW-1185">Reference proteome</keyword>
<evidence type="ECO:0000313" key="8">
    <source>
        <dbReference type="Proteomes" id="UP000186922"/>
    </source>
</evidence>
<comment type="caution">
    <text evidence="7">The sequence shown here is derived from an EMBL/GenBank/DDBJ whole genome shotgun (WGS) entry which is preliminary data.</text>
</comment>
<dbReference type="InterPro" id="IPR005033">
    <property type="entry name" value="YEATS"/>
</dbReference>
<reference evidence="7 8" key="1">
    <citation type="journal article" date="2016" name="Nat. Commun.">
        <title>Extremotolerant tardigrade genome and improved radiotolerance of human cultured cells by tardigrade-unique protein.</title>
        <authorList>
            <person name="Hashimoto T."/>
            <person name="Horikawa D.D."/>
            <person name="Saito Y."/>
            <person name="Kuwahara H."/>
            <person name="Kozuka-Hata H."/>
            <person name="Shin-I T."/>
            <person name="Minakuchi Y."/>
            <person name="Ohishi K."/>
            <person name="Motoyama A."/>
            <person name="Aizu T."/>
            <person name="Enomoto A."/>
            <person name="Kondo K."/>
            <person name="Tanaka S."/>
            <person name="Hara Y."/>
            <person name="Koshikawa S."/>
            <person name="Sagara H."/>
            <person name="Miura T."/>
            <person name="Yokobori S."/>
            <person name="Miyagawa K."/>
            <person name="Suzuki Y."/>
            <person name="Kubo T."/>
            <person name="Oyama M."/>
            <person name="Kohara Y."/>
            <person name="Fujiyama A."/>
            <person name="Arakawa K."/>
            <person name="Katayama T."/>
            <person name="Toyoda A."/>
            <person name="Kunieda T."/>
        </authorList>
    </citation>
    <scope>NUCLEOTIDE SEQUENCE [LARGE SCALE GENOMIC DNA]</scope>
    <source>
        <strain evidence="7 8">YOKOZUNA-1</strain>
    </source>
</reference>
<dbReference type="Pfam" id="PF03366">
    <property type="entry name" value="YEATS"/>
    <property type="match status" value="1"/>
</dbReference>
<proteinExistence type="predicted"/>
<accession>A0A1D1UKS8</accession>
<name>A0A1D1UKS8_RAMVA</name>